<evidence type="ECO:0000313" key="2">
    <source>
        <dbReference type="EMBL" id="GGK23258.1"/>
    </source>
</evidence>
<comment type="caution">
    <text evidence="2">The sequence shown here is derived from an EMBL/GenBank/DDBJ whole genome shotgun (WGS) entry which is preliminary data.</text>
</comment>
<evidence type="ECO:0000256" key="1">
    <source>
        <dbReference type="SAM" id="MobiDB-lite"/>
    </source>
</evidence>
<dbReference type="Proteomes" id="UP000660265">
    <property type="component" value="Unassembled WGS sequence"/>
</dbReference>
<accession>A0ABQ2ES79</accession>
<dbReference type="Pfam" id="PF21983">
    <property type="entry name" value="NikA-like"/>
    <property type="match status" value="1"/>
</dbReference>
<feature type="region of interest" description="Disordered" evidence="1">
    <location>
        <begin position="89"/>
        <end position="110"/>
    </location>
</feature>
<organism evidence="2 3">
    <name type="scientific">Streptomyces camponoticapitis</name>
    <dbReference type="NCBI Taxonomy" id="1616125"/>
    <lineage>
        <taxon>Bacteria</taxon>
        <taxon>Bacillati</taxon>
        <taxon>Actinomycetota</taxon>
        <taxon>Actinomycetes</taxon>
        <taxon>Kitasatosporales</taxon>
        <taxon>Streptomycetaceae</taxon>
        <taxon>Streptomyces</taxon>
    </lineage>
</organism>
<sequence>MTNPQNTPAHEPREADINSTSGGASYRVSIAADGSNAHASPAPGAAGSGRRQGAPAGPDEAEGGPHPEQQEEQHECRRSSCQHACAASLKPRVKQRERLRDDDKRMHQPSCRMNDTEYRLLADGATACGMSIAAFLARAGLNAARNLDRTAAEVAGEREIVSELFALRRHLGQIGNNLNQVAKAANSGADVLHATGVLAAVERAAQRVDSFTQHYLSNENRPG</sequence>
<protein>
    <recommendedName>
        <fullName evidence="4">Bacterial mobilisation domain-containing protein</fullName>
    </recommendedName>
</protein>
<keyword evidence="3" id="KW-1185">Reference proteome</keyword>
<feature type="compositionally biased region" description="Basic and acidic residues" evidence="1">
    <location>
        <begin position="63"/>
        <end position="76"/>
    </location>
</feature>
<feature type="compositionally biased region" description="Basic and acidic residues" evidence="1">
    <location>
        <begin position="94"/>
        <end position="106"/>
    </location>
</feature>
<feature type="region of interest" description="Disordered" evidence="1">
    <location>
        <begin position="1"/>
        <end position="76"/>
    </location>
</feature>
<gene>
    <name evidence="2" type="ORF">GCM10011583_63970</name>
</gene>
<name>A0ABQ2ES79_9ACTN</name>
<feature type="compositionally biased region" description="Low complexity" evidence="1">
    <location>
        <begin position="34"/>
        <end position="58"/>
    </location>
</feature>
<dbReference type="InterPro" id="IPR053842">
    <property type="entry name" value="NikA-like"/>
</dbReference>
<dbReference type="EMBL" id="BMMV01000028">
    <property type="protein sequence ID" value="GGK23258.1"/>
    <property type="molecule type" value="Genomic_DNA"/>
</dbReference>
<evidence type="ECO:0008006" key="4">
    <source>
        <dbReference type="Google" id="ProtNLM"/>
    </source>
</evidence>
<proteinExistence type="predicted"/>
<evidence type="ECO:0000313" key="3">
    <source>
        <dbReference type="Proteomes" id="UP000660265"/>
    </source>
</evidence>
<reference evidence="3" key="1">
    <citation type="journal article" date="2019" name="Int. J. Syst. Evol. Microbiol.">
        <title>The Global Catalogue of Microorganisms (GCM) 10K type strain sequencing project: providing services to taxonomists for standard genome sequencing and annotation.</title>
        <authorList>
            <consortium name="The Broad Institute Genomics Platform"/>
            <consortium name="The Broad Institute Genome Sequencing Center for Infectious Disease"/>
            <person name="Wu L."/>
            <person name="Ma J."/>
        </authorList>
    </citation>
    <scope>NUCLEOTIDE SEQUENCE [LARGE SCALE GENOMIC DNA]</scope>
    <source>
        <strain evidence="3">CGMCC 4.7275</strain>
    </source>
</reference>